<reference evidence="2" key="1">
    <citation type="submission" date="2016-10" db="EMBL/GenBank/DDBJ databases">
        <authorList>
            <person name="Varghese N."/>
            <person name="Submissions S."/>
        </authorList>
    </citation>
    <scope>NUCLEOTIDE SEQUENCE [LARGE SCALE GENOMIC DNA]</scope>
    <source>
        <strain evidence="2">DSM 16477</strain>
    </source>
</reference>
<protein>
    <recommendedName>
        <fullName evidence="3">Short chain dehydrogenase</fullName>
    </recommendedName>
</protein>
<evidence type="ECO:0008006" key="3">
    <source>
        <dbReference type="Google" id="ProtNLM"/>
    </source>
</evidence>
<dbReference type="RefSeq" id="WP_093741368.1">
    <property type="nucleotide sequence ID" value="NZ_FNBP01000004.1"/>
</dbReference>
<dbReference type="OrthoDB" id="7722764at2"/>
<name>A0A1G7QHM7_9RHOB</name>
<dbReference type="SUPFAM" id="SSF51735">
    <property type="entry name" value="NAD(P)-binding Rossmann-fold domains"/>
    <property type="match status" value="1"/>
</dbReference>
<dbReference type="AlphaFoldDB" id="A0A1G7QHM7"/>
<accession>A0A1G7QHM7</accession>
<dbReference type="InterPro" id="IPR036291">
    <property type="entry name" value="NAD(P)-bd_dom_sf"/>
</dbReference>
<proteinExistence type="predicted"/>
<gene>
    <name evidence="1" type="ORF">SAMN04489759_10471</name>
</gene>
<sequence length="207" mass="21057">MIQSPVLPDSLADDATFAILSAGQGPGPAFADRAATLGANVVAMDGNPAALAKVVGLSPAKIEGLAVLGNPVARLEPLRKAWGASPLHLLLNLTPFEANGTADNGIDAQIRGLSASMRAFGHGLAAGQGAVVTVLPRPTEPLALNARGLIAAIEAANKALAEVFAARGIRFYTLTVPEGQPDAAADTALFLGTKAGRRLRSGRIDLD</sequence>
<evidence type="ECO:0000313" key="2">
    <source>
        <dbReference type="Proteomes" id="UP000199399"/>
    </source>
</evidence>
<dbReference type="EMBL" id="FNBP01000004">
    <property type="protein sequence ID" value="SDF98023.1"/>
    <property type="molecule type" value="Genomic_DNA"/>
</dbReference>
<organism evidence="1 2">
    <name type="scientific">Sulfitobacter delicatus</name>
    <dbReference type="NCBI Taxonomy" id="218672"/>
    <lineage>
        <taxon>Bacteria</taxon>
        <taxon>Pseudomonadati</taxon>
        <taxon>Pseudomonadota</taxon>
        <taxon>Alphaproteobacteria</taxon>
        <taxon>Rhodobacterales</taxon>
        <taxon>Roseobacteraceae</taxon>
        <taxon>Sulfitobacter</taxon>
    </lineage>
</organism>
<dbReference type="Proteomes" id="UP000199399">
    <property type="component" value="Unassembled WGS sequence"/>
</dbReference>
<evidence type="ECO:0000313" key="1">
    <source>
        <dbReference type="EMBL" id="SDF98023.1"/>
    </source>
</evidence>
<dbReference type="STRING" id="218672.SAMN04489759_10471"/>
<keyword evidence="2" id="KW-1185">Reference proteome</keyword>